<dbReference type="CDD" id="cd06261">
    <property type="entry name" value="TM_PBP2"/>
    <property type="match status" value="1"/>
</dbReference>
<proteinExistence type="inferred from homology"/>
<keyword evidence="10" id="KW-1185">Reference proteome</keyword>
<comment type="caution">
    <text evidence="9">The sequence shown here is derived from an EMBL/GenBank/DDBJ whole genome shotgun (WGS) entry which is preliminary data.</text>
</comment>
<dbReference type="PROSITE" id="PS50928">
    <property type="entry name" value="ABC_TM1"/>
    <property type="match status" value="1"/>
</dbReference>
<dbReference type="InterPro" id="IPR000515">
    <property type="entry name" value="MetI-like"/>
</dbReference>
<sequence length="304" mass="34393">MDYRRKFRKAGGFMKNKWVKLWIAAFLAPTIAVLCLFYLIPILTVLVTGFTDWNGMSKPVFVGFDNYVKLISYDNTFLISMKNLFLWSLIAATAHVGFGTLVAFVLYKKRFGWRLVRGAFMIPMVISSAAWAMIYNLIFNDEYGLINNGVRKLGFGNFHVSWFYESPAAFFAITLTWLFYAVYVTLIVYNDLMAIPKEVHEAALLDGASEWQVTRFINIPLVKNAIATGIILSVTARIAGFEEVALTSRGGPGNDTYNITLMLYDGIVNYQHGYANSAATIMILLGMLVMVIINRAFKMNERTY</sequence>
<dbReference type="OrthoDB" id="152280at2"/>
<feature type="transmembrane region" description="Helical" evidence="7">
    <location>
        <begin position="273"/>
        <end position="293"/>
    </location>
</feature>
<dbReference type="GO" id="GO:0055085">
    <property type="term" value="P:transmembrane transport"/>
    <property type="evidence" value="ECO:0007669"/>
    <property type="project" value="InterPro"/>
</dbReference>
<protein>
    <submittedName>
        <fullName evidence="9">Sugar ABC transporter permease</fullName>
    </submittedName>
</protein>
<dbReference type="EMBL" id="SUPK01000003">
    <property type="protein sequence ID" value="TJY42819.1"/>
    <property type="molecule type" value="Genomic_DNA"/>
</dbReference>
<dbReference type="Pfam" id="PF00528">
    <property type="entry name" value="BPD_transp_1"/>
    <property type="match status" value="1"/>
</dbReference>
<keyword evidence="3" id="KW-1003">Cell membrane</keyword>
<dbReference type="Proteomes" id="UP000309673">
    <property type="component" value="Unassembled WGS sequence"/>
</dbReference>
<feature type="domain" description="ABC transmembrane type-1" evidence="8">
    <location>
        <begin position="81"/>
        <end position="293"/>
    </location>
</feature>
<organism evidence="9 10">
    <name type="scientific">Cohnella pontilimi</name>
    <dbReference type="NCBI Taxonomy" id="2564100"/>
    <lineage>
        <taxon>Bacteria</taxon>
        <taxon>Bacillati</taxon>
        <taxon>Bacillota</taxon>
        <taxon>Bacilli</taxon>
        <taxon>Bacillales</taxon>
        <taxon>Paenibacillaceae</taxon>
        <taxon>Cohnella</taxon>
    </lineage>
</organism>
<dbReference type="SUPFAM" id="SSF161098">
    <property type="entry name" value="MetI-like"/>
    <property type="match status" value="1"/>
</dbReference>
<keyword evidence="5 7" id="KW-1133">Transmembrane helix</keyword>
<dbReference type="InterPro" id="IPR035906">
    <property type="entry name" value="MetI-like_sf"/>
</dbReference>
<keyword evidence="2 7" id="KW-0813">Transport</keyword>
<evidence type="ECO:0000256" key="2">
    <source>
        <dbReference type="ARBA" id="ARBA00022448"/>
    </source>
</evidence>
<evidence type="ECO:0000256" key="3">
    <source>
        <dbReference type="ARBA" id="ARBA00022475"/>
    </source>
</evidence>
<feature type="transmembrane region" description="Helical" evidence="7">
    <location>
        <begin position="21"/>
        <end position="47"/>
    </location>
</feature>
<comment type="similarity">
    <text evidence="7">Belongs to the binding-protein-dependent transport system permease family.</text>
</comment>
<keyword evidence="4 7" id="KW-0812">Transmembrane</keyword>
<dbReference type="GO" id="GO:0005886">
    <property type="term" value="C:plasma membrane"/>
    <property type="evidence" value="ECO:0007669"/>
    <property type="project" value="UniProtKB-SubCell"/>
</dbReference>
<evidence type="ECO:0000256" key="5">
    <source>
        <dbReference type="ARBA" id="ARBA00022989"/>
    </source>
</evidence>
<dbReference type="PANTHER" id="PTHR30193">
    <property type="entry name" value="ABC TRANSPORTER PERMEASE PROTEIN"/>
    <property type="match status" value="1"/>
</dbReference>
<evidence type="ECO:0000256" key="1">
    <source>
        <dbReference type="ARBA" id="ARBA00004651"/>
    </source>
</evidence>
<feature type="transmembrane region" description="Helical" evidence="7">
    <location>
        <begin position="168"/>
        <end position="189"/>
    </location>
</feature>
<dbReference type="AlphaFoldDB" id="A0A4V5LSF1"/>
<evidence type="ECO:0000259" key="8">
    <source>
        <dbReference type="PROSITE" id="PS50928"/>
    </source>
</evidence>
<name>A0A4V5LSF1_9BACL</name>
<accession>A0A4V5LSF1</accession>
<evidence type="ECO:0000313" key="10">
    <source>
        <dbReference type="Proteomes" id="UP000309673"/>
    </source>
</evidence>
<evidence type="ECO:0000256" key="4">
    <source>
        <dbReference type="ARBA" id="ARBA00022692"/>
    </source>
</evidence>
<feature type="transmembrane region" description="Helical" evidence="7">
    <location>
        <begin position="221"/>
        <end position="240"/>
    </location>
</feature>
<keyword evidence="6 7" id="KW-0472">Membrane</keyword>
<dbReference type="Gene3D" id="1.10.3720.10">
    <property type="entry name" value="MetI-like"/>
    <property type="match status" value="1"/>
</dbReference>
<gene>
    <name evidence="9" type="ORF">E5161_08240</name>
</gene>
<evidence type="ECO:0000256" key="7">
    <source>
        <dbReference type="RuleBase" id="RU363032"/>
    </source>
</evidence>
<reference evidence="9 10" key="1">
    <citation type="submission" date="2019-04" db="EMBL/GenBank/DDBJ databases">
        <title>Cohnella sp. nov., isolated from soil.</title>
        <authorList>
            <person name="Kim W."/>
        </authorList>
    </citation>
    <scope>NUCLEOTIDE SEQUENCE [LARGE SCALE GENOMIC DNA]</scope>
    <source>
        <strain evidence="9 10">CAU 1483</strain>
    </source>
</reference>
<feature type="transmembrane region" description="Helical" evidence="7">
    <location>
        <begin position="119"/>
        <end position="138"/>
    </location>
</feature>
<evidence type="ECO:0000313" key="9">
    <source>
        <dbReference type="EMBL" id="TJY42819.1"/>
    </source>
</evidence>
<dbReference type="InterPro" id="IPR051393">
    <property type="entry name" value="ABC_transporter_permease"/>
</dbReference>
<feature type="transmembrane region" description="Helical" evidence="7">
    <location>
        <begin position="84"/>
        <end position="107"/>
    </location>
</feature>
<dbReference type="PANTHER" id="PTHR30193:SF37">
    <property type="entry name" value="INNER MEMBRANE ABC TRANSPORTER PERMEASE PROTEIN YCJO"/>
    <property type="match status" value="1"/>
</dbReference>
<comment type="subcellular location">
    <subcellularLocation>
        <location evidence="1 7">Cell membrane</location>
        <topology evidence="1 7">Multi-pass membrane protein</topology>
    </subcellularLocation>
</comment>
<evidence type="ECO:0000256" key="6">
    <source>
        <dbReference type="ARBA" id="ARBA00023136"/>
    </source>
</evidence>